<dbReference type="Proteomes" id="UP000675379">
    <property type="component" value="Unassembled WGS sequence"/>
</dbReference>
<dbReference type="SMART" id="SM00382">
    <property type="entry name" value="AAA"/>
    <property type="match status" value="1"/>
</dbReference>
<keyword evidence="3" id="KW-0067">ATP-binding</keyword>
<name>A0A941CLQ6_9CLOT</name>
<feature type="domain" description="AAA+ ATPase" evidence="4">
    <location>
        <begin position="126"/>
        <end position="247"/>
    </location>
</feature>
<organism evidence="5 6">
    <name type="scientific">Proteiniclasticum sediminis</name>
    <dbReference type="NCBI Taxonomy" id="2804028"/>
    <lineage>
        <taxon>Bacteria</taxon>
        <taxon>Bacillati</taxon>
        <taxon>Bacillota</taxon>
        <taxon>Clostridia</taxon>
        <taxon>Eubacteriales</taxon>
        <taxon>Clostridiaceae</taxon>
        <taxon>Proteiniclasticum</taxon>
    </lineage>
</organism>
<dbReference type="RefSeq" id="WP_211799475.1">
    <property type="nucleotide sequence ID" value="NZ_JAGSCS010000001.1"/>
</dbReference>
<comment type="similarity">
    <text evidence="1">Belongs to the GSP E family.</text>
</comment>
<dbReference type="SUPFAM" id="SSF52540">
    <property type="entry name" value="P-loop containing nucleoside triphosphate hydrolases"/>
    <property type="match status" value="1"/>
</dbReference>
<dbReference type="InterPro" id="IPR001482">
    <property type="entry name" value="T2SS/T4SS_dom"/>
</dbReference>
<gene>
    <name evidence="5" type="primary">tadA</name>
    <name evidence="5" type="ORF">KCG48_01295</name>
</gene>
<dbReference type="EMBL" id="JAGSCS010000001">
    <property type="protein sequence ID" value="MBR0574966.1"/>
    <property type="molecule type" value="Genomic_DNA"/>
</dbReference>
<dbReference type="Gene3D" id="3.40.50.300">
    <property type="entry name" value="P-loop containing nucleotide triphosphate hydrolases"/>
    <property type="match status" value="1"/>
</dbReference>
<accession>A0A941CLQ6</accession>
<dbReference type="Pfam" id="PF00437">
    <property type="entry name" value="T2SSE"/>
    <property type="match status" value="1"/>
</dbReference>
<evidence type="ECO:0000313" key="5">
    <source>
        <dbReference type="EMBL" id="MBR0574966.1"/>
    </source>
</evidence>
<keyword evidence="6" id="KW-1185">Reference proteome</keyword>
<comment type="caution">
    <text evidence="5">The sequence shown here is derived from an EMBL/GenBank/DDBJ whole genome shotgun (WGS) entry which is preliminary data.</text>
</comment>
<dbReference type="GO" id="GO:0005886">
    <property type="term" value="C:plasma membrane"/>
    <property type="evidence" value="ECO:0007669"/>
    <property type="project" value="TreeGrafter"/>
</dbReference>
<dbReference type="PANTHER" id="PTHR30258">
    <property type="entry name" value="TYPE II SECRETION SYSTEM PROTEIN GSPE-RELATED"/>
    <property type="match status" value="1"/>
</dbReference>
<dbReference type="CDD" id="cd01129">
    <property type="entry name" value="PulE-GspE-like"/>
    <property type="match status" value="1"/>
</dbReference>
<protein>
    <submittedName>
        <fullName evidence="5">Flp pilus assembly complex ATPase component TadA</fullName>
    </submittedName>
</protein>
<evidence type="ECO:0000313" key="6">
    <source>
        <dbReference type="Proteomes" id="UP000675379"/>
    </source>
</evidence>
<reference evidence="5" key="1">
    <citation type="submission" date="2021-04" db="EMBL/GenBank/DDBJ databases">
        <title>Proteiniclasticum sedimins sp. nov., an obligate anaerobic bacterium isolated from anaerobic sludge.</title>
        <authorList>
            <person name="Liu J."/>
        </authorList>
    </citation>
    <scope>NUCLEOTIDE SEQUENCE</scope>
    <source>
        <strain evidence="5">BAD-10</strain>
    </source>
</reference>
<keyword evidence="2" id="KW-0547">Nucleotide-binding</keyword>
<evidence type="ECO:0000256" key="3">
    <source>
        <dbReference type="ARBA" id="ARBA00022840"/>
    </source>
</evidence>
<evidence type="ECO:0000256" key="1">
    <source>
        <dbReference type="ARBA" id="ARBA00006611"/>
    </source>
</evidence>
<dbReference type="InterPro" id="IPR003593">
    <property type="entry name" value="AAA+_ATPase"/>
</dbReference>
<evidence type="ECO:0000256" key="2">
    <source>
        <dbReference type="ARBA" id="ARBA00022741"/>
    </source>
</evidence>
<dbReference type="Gene3D" id="3.30.450.90">
    <property type="match status" value="1"/>
</dbReference>
<dbReference type="GO" id="GO:0005524">
    <property type="term" value="F:ATP binding"/>
    <property type="evidence" value="ECO:0007669"/>
    <property type="project" value="UniProtKB-KW"/>
</dbReference>
<dbReference type="InterPro" id="IPR027417">
    <property type="entry name" value="P-loop_NTPase"/>
</dbReference>
<evidence type="ECO:0000259" key="4">
    <source>
        <dbReference type="SMART" id="SM00382"/>
    </source>
</evidence>
<dbReference type="GO" id="GO:0016887">
    <property type="term" value="F:ATP hydrolysis activity"/>
    <property type="evidence" value="ECO:0007669"/>
    <property type="project" value="TreeGrafter"/>
</dbReference>
<dbReference type="PANTHER" id="PTHR30258:SF3">
    <property type="entry name" value="SLL1921 PROTEIN"/>
    <property type="match status" value="1"/>
</dbReference>
<sequence>MDLEELVLEGRRRGASDIHFVPQEGEVPVYFRLGSKLQPQGRLAPGAYQVLLQQVKALAQLNISERRLPQDGMLKVGALPLRVSTIRCLQGESLVLRLFQRNLLAAEELGFRPEDLARIRRHLRDSGGVTLICGETGMGKSTTLYALLMMLRDAGLKVISVEDPVEQEIPGIIQSPILEAVGFGYDEAIFAALRQDPDVIAIGEIRNPVTAKALIRASLTGHRFISTLHAQGLPGALRRLEDLGVSPVLAREALTLVIGQKLISTEGGKHLEAELEYPPETVSGESTEETLERTVLL</sequence>
<dbReference type="AlphaFoldDB" id="A0A941CLQ6"/>
<proteinExistence type="inferred from homology"/>